<dbReference type="CDD" id="cd09159">
    <property type="entry name" value="PLDc_ybhO_like_2"/>
    <property type="match status" value="1"/>
</dbReference>
<dbReference type="InterPro" id="IPR001736">
    <property type="entry name" value="PLipase_D/transphosphatidylase"/>
</dbReference>
<gene>
    <name evidence="2" type="ORF">SAMN05443637_101328</name>
</gene>
<dbReference type="PROSITE" id="PS50035">
    <property type="entry name" value="PLD"/>
    <property type="match status" value="2"/>
</dbReference>
<proteinExistence type="predicted"/>
<dbReference type="Gene3D" id="3.30.870.10">
    <property type="entry name" value="Endonuclease Chain A"/>
    <property type="match status" value="2"/>
</dbReference>
<dbReference type="PANTHER" id="PTHR21248">
    <property type="entry name" value="CARDIOLIPIN SYNTHASE"/>
    <property type="match status" value="1"/>
</dbReference>
<dbReference type="SUPFAM" id="SSF56024">
    <property type="entry name" value="Phospholipase D/nuclease"/>
    <property type="match status" value="2"/>
</dbReference>
<dbReference type="GO" id="GO:0032049">
    <property type="term" value="P:cardiolipin biosynthetic process"/>
    <property type="evidence" value="ECO:0007669"/>
    <property type="project" value="UniProtKB-ARBA"/>
</dbReference>
<feature type="domain" description="PLD phosphodiesterase" evidence="1">
    <location>
        <begin position="351"/>
        <end position="378"/>
    </location>
</feature>
<dbReference type="STRING" id="1848.SAMN05443637_101328"/>
<feature type="domain" description="PLD phosphodiesterase" evidence="1">
    <location>
        <begin position="173"/>
        <end position="200"/>
    </location>
</feature>
<dbReference type="Pfam" id="PF13091">
    <property type="entry name" value="PLDc_2"/>
    <property type="match status" value="2"/>
</dbReference>
<dbReference type="Proteomes" id="UP000184363">
    <property type="component" value="Unassembled WGS sequence"/>
</dbReference>
<sequence length="438" mass="47684">MSGRRSRSAATDRLLRYGPALAAAGVLGGRYALETLRHRREDGHGYRLRGEVLDVGSPGFLRAAEALTAAPISAGNDLELLINGDAIFPAFLATIANAQKTINLLTYVYWQGEIAERVAACLAERARAGVQVNVLLDAFGTAKMERRLLRQLADAGASVAIFRPLRPYALGRTNNRTHRKILVADGAVGMIGGVGIATEWTGDAQDPQHWRDTHVKVRGPIVRGLQGAFAENWLEATGDVLVGPDHLPALEPADGAGNMQLVRSSAGVGDTNAEALFFLAVACAQQSLDLTSAYFTPRPAFVEALVEAARRGVAVRVLVPGRYTDKESVRQAGRAVYRTLLDAGVRIFEYEQTMLHAKTLTVDGRWSTIGSVNFDNRSFQLNDEATLCVQSESLADQLTRQFEKDLSVSREILGSSWNRRGIIDRARERAAVLLRREL</sequence>
<dbReference type="PANTHER" id="PTHR21248:SF22">
    <property type="entry name" value="PHOSPHOLIPASE D"/>
    <property type="match status" value="1"/>
</dbReference>
<dbReference type="SMART" id="SM00155">
    <property type="entry name" value="PLDc"/>
    <property type="match status" value="2"/>
</dbReference>
<accession>A0A1M6NLM4</accession>
<keyword evidence="3" id="KW-1185">Reference proteome</keyword>
<dbReference type="InterPro" id="IPR025202">
    <property type="entry name" value="PLD-like_dom"/>
</dbReference>
<reference evidence="2 3" key="1">
    <citation type="submission" date="2016-11" db="EMBL/GenBank/DDBJ databases">
        <authorList>
            <person name="Jaros S."/>
            <person name="Januszkiewicz K."/>
            <person name="Wedrychowicz H."/>
        </authorList>
    </citation>
    <scope>NUCLEOTIDE SEQUENCE [LARGE SCALE GENOMIC DNA]</scope>
    <source>
        <strain evidence="2 3">DSM 43832</strain>
    </source>
</reference>
<dbReference type="EMBL" id="FRAP01000001">
    <property type="protein sequence ID" value="SHJ96579.1"/>
    <property type="molecule type" value="Genomic_DNA"/>
</dbReference>
<dbReference type="CDD" id="cd09110">
    <property type="entry name" value="PLDc_CLS_1"/>
    <property type="match status" value="1"/>
</dbReference>
<dbReference type="GO" id="GO:0030572">
    <property type="term" value="F:phosphatidyltransferase activity"/>
    <property type="evidence" value="ECO:0007669"/>
    <property type="project" value="UniProtKB-ARBA"/>
</dbReference>
<evidence type="ECO:0000313" key="3">
    <source>
        <dbReference type="Proteomes" id="UP000184363"/>
    </source>
</evidence>
<dbReference type="OrthoDB" id="8828485at2"/>
<protein>
    <submittedName>
        <fullName evidence="2">Cardiolipin synthase</fullName>
    </submittedName>
</protein>
<evidence type="ECO:0000259" key="1">
    <source>
        <dbReference type="PROSITE" id="PS50035"/>
    </source>
</evidence>
<dbReference type="AlphaFoldDB" id="A0A1M6NLM4"/>
<dbReference type="RefSeq" id="WP_073455003.1">
    <property type="nucleotide sequence ID" value="NZ_FRAP01000001.1"/>
</dbReference>
<organism evidence="2 3">
    <name type="scientific">Pseudonocardia thermophila</name>
    <dbReference type="NCBI Taxonomy" id="1848"/>
    <lineage>
        <taxon>Bacteria</taxon>
        <taxon>Bacillati</taxon>
        <taxon>Actinomycetota</taxon>
        <taxon>Actinomycetes</taxon>
        <taxon>Pseudonocardiales</taxon>
        <taxon>Pseudonocardiaceae</taxon>
        <taxon>Pseudonocardia</taxon>
    </lineage>
</organism>
<evidence type="ECO:0000313" key="2">
    <source>
        <dbReference type="EMBL" id="SHJ96579.1"/>
    </source>
</evidence>
<name>A0A1M6NLM4_PSETH</name>